<evidence type="ECO:0000313" key="1">
    <source>
        <dbReference type="EMBL" id="ERE47085.1"/>
    </source>
</evidence>
<dbReference type="EMBL" id="KE691185">
    <property type="protein sequence ID" value="ERE47085.1"/>
    <property type="molecule type" value="Genomic_DNA"/>
</dbReference>
<organism evidence="1 2">
    <name type="scientific">Cricetulus griseus</name>
    <name type="common">Chinese hamster</name>
    <name type="synonym">Cricetulus barabensis griseus</name>
    <dbReference type="NCBI Taxonomy" id="10029"/>
    <lineage>
        <taxon>Eukaryota</taxon>
        <taxon>Metazoa</taxon>
        <taxon>Chordata</taxon>
        <taxon>Craniata</taxon>
        <taxon>Vertebrata</taxon>
        <taxon>Euteleostomi</taxon>
        <taxon>Mammalia</taxon>
        <taxon>Eutheria</taxon>
        <taxon>Euarchontoglires</taxon>
        <taxon>Glires</taxon>
        <taxon>Rodentia</taxon>
        <taxon>Myomorpha</taxon>
        <taxon>Muroidea</taxon>
        <taxon>Cricetidae</taxon>
        <taxon>Cricetinae</taxon>
        <taxon>Cricetulus</taxon>
    </lineage>
</organism>
<feature type="non-terminal residue" evidence="1">
    <location>
        <position position="295"/>
    </location>
</feature>
<reference evidence="2" key="1">
    <citation type="journal article" date="2013" name="Nat. Biotechnol.">
        <title>Chinese hamster genome sequenced from sorted chromosomes.</title>
        <authorList>
            <person name="Brinkrolf K."/>
            <person name="Rupp O."/>
            <person name="Laux H."/>
            <person name="Kollin F."/>
            <person name="Ernst W."/>
            <person name="Linke B."/>
            <person name="Kofler R."/>
            <person name="Romand S."/>
            <person name="Hesse F."/>
            <person name="Budach W.E."/>
            <person name="Galosy S."/>
            <person name="Muller D."/>
            <person name="Noll T."/>
            <person name="Wienberg J."/>
            <person name="Jostock T."/>
            <person name="Leonard M."/>
            <person name="Grillari J."/>
            <person name="Tauch A."/>
            <person name="Goesmann A."/>
            <person name="Helk B."/>
            <person name="Mott J.E."/>
            <person name="Puhler A."/>
            <person name="Borth N."/>
        </authorList>
    </citation>
    <scope>NUCLEOTIDE SEQUENCE [LARGE SCALE GENOMIC DNA]</scope>
    <source>
        <strain evidence="2">17A/GY</strain>
    </source>
</reference>
<sequence length="295" mass="32032">MNTIILRGSITAQTPIAYSLPGLDASRTELPKPLPRFKKVDAEGQLAEHLYIPSSGLSGVLRRACADTFIERAKVLHDTPTPLSLDELRLAWVGGVGKSGKVNQDQLASALLGLPHWLKVNPILELFGAGAAGVLHFVAGKIMIENAVSTTALRPIILGQGVRSRDFTRQPERLALLSEEQYDEYLISADAANLKSRYKTQAKELRKKIMPAAIKANNLSDEEVREIKEQADSLDADSKDIETMTDLLPLSGFEAIPQGAQFSHRMILRQVSDVGVGVLLLGLDRFAKDGAFVGG</sequence>
<accession>A0A061HWN6</accession>
<dbReference type="Proteomes" id="UP000030759">
    <property type="component" value="Unassembled WGS sequence"/>
</dbReference>
<protein>
    <submittedName>
        <fullName evidence="1">Uncharacterized protein</fullName>
    </submittedName>
</protein>
<evidence type="ECO:0000313" key="2">
    <source>
        <dbReference type="Proteomes" id="UP000030759"/>
    </source>
</evidence>
<name>A0A061HWN6_CRIGR</name>
<gene>
    <name evidence="1" type="ORF">H671_21670</name>
</gene>
<proteinExistence type="predicted"/>
<dbReference type="AlphaFoldDB" id="A0A061HWN6"/>